<proteinExistence type="predicted"/>
<organism evidence="1 2">
    <name type="scientific">Caballeronia sordidicola</name>
    <name type="common">Burkholderia sordidicola</name>
    <dbReference type="NCBI Taxonomy" id="196367"/>
    <lineage>
        <taxon>Bacteria</taxon>
        <taxon>Pseudomonadati</taxon>
        <taxon>Pseudomonadota</taxon>
        <taxon>Betaproteobacteria</taxon>
        <taxon>Burkholderiales</taxon>
        <taxon>Burkholderiaceae</taxon>
        <taxon>Caballeronia</taxon>
    </lineage>
</organism>
<dbReference type="Proteomes" id="UP000194546">
    <property type="component" value="Unassembled WGS sequence"/>
</dbReference>
<comment type="caution">
    <text evidence="1">The sequence shown here is derived from an EMBL/GenBank/DDBJ whole genome shotgun (WGS) entry which is preliminary data.</text>
</comment>
<evidence type="ECO:0000313" key="1">
    <source>
        <dbReference type="EMBL" id="OTP79974.1"/>
    </source>
</evidence>
<accession>A0A242N960</accession>
<gene>
    <name evidence="1" type="ORF">PAMC26510_04180</name>
</gene>
<dbReference type="AlphaFoldDB" id="A0A242N960"/>
<protein>
    <submittedName>
        <fullName evidence="1">Uncharacterized protein</fullName>
    </submittedName>
</protein>
<dbReference type="EMBL" id="NBTY01000017">
    <property type="protein sequence ID" value="OTP79974.1"/>
    <property type="molecule type" value="Genomic_DNA"/>
</dbReference>
<name>A0A242N960_CABSO</name>
<evidence type="ECO:0000313" key="2">
    <source>
        <dbReference type="Proteomes" id="UP000194546"/>
    </source>
</evidence>
<sequence>MSPGALQGVFVVALPGLFWRVRHLLAMPRFLFSRISLLRHLTPTHFFPRAHLKWAPGVTVG</sequence>
<reference evidence="1 2" key="1">
    <citation type="submission" date="2017-03" db="EMBL/GenBank/DDBJ databases">
        <title>Genome analysis of strain PAMC 26510.</title>
        <authorList>
            <person name="Oh H.-M."/>
            <person name="Yang J.-A."/>
        </authorList>
    </citation>
    <scope>NUCLEOTIDE SEQUENCE [LARGE SCALE GENOMIC DNA]</scope>
    <source>
        <strain evidence="1 2">PAMC 26510</strain>
    </source>
</reference>